<dbReference type="AlphaFoldDB" id="A1VKA1"/>
<dbReference type="PIRSF" id="PIRSF002786">
    <property type="entry name" value="XcpX"/>
    <property type="match status" value="1"/>
</dbReference>
<sequence length="343" mass="37447">MSLSSHACRCAYCAAPRRGWPCLGRPRQAGAALLTAMLTVALVASLAAGALWQQWRSVEVEAAERARVQSLWVLTGALDWARLILREDGRSGGADYLSEPWAVPLEEARLSTFLAADKTSVPDDDASASQTFLSGQITDLQARLNVTSLVDSAKVSEPSLKAFAKLFDLLSLPRGELATLAENLRLALNTDPENEADPLAPLLPQRVDQLVWLGLSPASLAVLRPYITLLPVRTPVNINTASATVLSACIPSLDMAQAQRLVNMRQANHFRTLAEVTAQLGQTAVPLNDAQHSLNSRFFEVQGRLRMDQIVVEEHSVVQRDVTDVKTLWRDRGASAREIRTLQ</sequence>
<dbReference type="SUPFAM" id="SSF47781">
    <property type="entry name" value="RuvA domain 2-like"/>
    <property type="match status" value="1"/>
</dbReference>
<reference evidence="6" key="1">
    <citation type="journal article" date="2009" name="Environ. Microbiol.">
        <title>The genome of Polaromonas naphthalenivorans strain CJ2, isolated from coal tar-contaminated sediment, reveals physiological and metabolic versatility and evolution through extensive horizontal gene transfer.</title>
        <authorList>
            <person name="Yagi J.M."/>
            <person name="Sims D."/>
            <person name="Brettin T."/>
            <person name="Bruce D."/>
            <person name="Madsen E.L."/>
        </authorList>
    </citation>
    <scope>NUCLEOTIDE SEQUENCE [LARGE SCALE GENOMIC DNA]</scope>
    <source>
        <strain evidence="6">CJ2</strain>
    </source>
</reference>
<evidence type="ECO:0000259" key="3">
    <source>
        <dbReference type="Pfam" id="PF03934"/>
    </source>
</evidence>
<evidence type="ECO:0000313" key="5">
    <source>
        <dbReference type="EMBL" id="ABM36079.1"/>
    </source>
</evidence>
<keyword evidence="6" id="KW-1185">Reference proteome</keyword>
<evidence type="ECO:0000256" key="2">
    <source>
        <dbReference type="SAM" id="Phobius"/>
    </source>
</evidence>
<dbReference type="PANTHER" id="PTHR38831:SF1">
    <property type="entry name" value="TYPE II SECRETION SYSTEM PROTEIN K-RELATED"/>
    <property type="match status" value="1"/>
</dbReference>
<dbReference type="KEGG" id="pna:Pnap_0760"/>
<feature type="domain" description="T2SS protein K first SAM-like" evidence="4">
    <location>
        <begin position="142"/>
        <end position="231"/>
    </location>
</feature>
<dbReference type="Proteomes" id="UP000000644">
    <property type="component" value="Chromosome"/>
</dbReference>
<dbReference type="EMBL" id="CP000529">
    <property type="protein sequence ID" value="ABM36079.1"/>
    <property type="molecule type" value="Genomic_DNA"/>
</dbReference>
<dbReference type="PANTHER" id="PTHR38831">
    <property type="entry name" value="TYPE II SECRETION SYSTEM PROTEIN K"/>
    <property type="match status" value="1"/>
</dbReference>
<dbReference type="SUPFAM" id="SSF54523">
    <property type="entry name" value="Pili subunits"/>
    <property type="match status" value="1"/>
</dbReference>
<protein>
    <recommendedName>
        <fullName evidence="1">Type II secretion system protein K</fullName>
    </recommendedName>
</protein>
<accession>A1VKA1</accession>
<dbReference type="Gene3D" id="3.30.1300.30">
    <property type="entry name" value="GSPII I/J protein-like"/>
    <property type="match status" value="1"/>
</dbReference>
<gene>
    <name evidence="5" type="ordered locus">Pnap_0760</name>
</gene>
<evidence type="ECO:0000256" key="1">
    <source>
        <dbReference type="PIRNR" id="PIRNR002786"/>
    </source>
</evidence>
<comment type="similarity">
    <text evidence="1">Belongs to the GSP K family.</text>
</comment>
<dbReference type="GO" id="GO:0009306">
    <property type="term" value="P:protein secretion"/>
    <property type="evidence" value="ECO:0007669"/>
    <property type="project" value="InterPro"/>
</dbReference>
<organism evidence="5 6">
    <name type="scientific">Polaromonas naphthalenivorans (strain CJ2)</name>
    <dbReference type="NCBI Taxonomy" id="365044"/>
    <lineage>
        <taxon>Bacteria</taxon>
        <taxon>Pseudomonadati</taxon>
        <taxon>Pseudomonadota</taxon>
        <taxon>Betaproteobacteria</taxon>
        <taxon>Burkholderiales</taxon>
        <taxon>Comamonadaceae</taxon>
        <taxon>Polaromonas</taxon>
    </lineage>
</organism>
<keyword evidence="1" id="KW-1003">Cell membrane</keyword>
<dbReference type="RefSeq" id="WP_011800174.1">
    <property type="nucleotide sequence ID" value="NC_008781.1"/>
</dbReference>
<dbReference type="GO" id="GO:0005886">
    <property type="term" value="C:plasma membrane"/>
    <property type="evidence" value="ECO:0007669"/>
    <property type="project" value="UniProtKB-SubCell"/>
</dbReference>
<dbReference type="HOGENOM" id="CLU_057294_1_1_4"/>
<keyword evidence="1 2" id="KW-0472">Membrane</keyword>
<proteinExistence type="inferred from homology"/>
<dbReference type="eggNOG" id="COG3156">
    <property type="taxonomic scope" value="Bacteria"/>
</dbReference>
<keyword evidence="2" id="KW-1133">Transmembrane helix</keyword>
<dbReference type="NCBIfam" id="NF037980">
    <property type="entry name" value="T2SS_GspK"/>
    <property type="match status" value="1"/>
</dbReference>
<dbReference type="InterPro" id="IPR045584">
    <property type="entry name" value="Pilin-like"/>
</dbReference>
<name>A1VKA1_POLNA</name>
<evidence type="ECO:0000313" key="6">
    <source>
        <dbReference type="Proteomes" id="UP000000644"/>
    </source>
</evidence>
<dbReference type="Pfam" id="PF21687">
    <property type="entry name" value="T2SSK_1st"/>
    <property type="match status" value="1"/>
</dbReference>
<dbReference type="InterPro" id="IPR049031">
    <property type="entry name" value="T2SSK_SAM-like_1st"/>
</dbReference>
<keyword evidence="2" id="KW-0812">Transmembrane</keyword>
<feature type="domain" description="T2SS protein K second SAM-like" evidence="3">
    <location>
        <begin position="236"/>
        <end position="291"/>
    </location>
</feature>
<dbReference type="InterPro" id="IPR049179">
    <property type="entry name" value="T2SSK_SAM-like_2nd"/>
</dbReference>
<dbReference type="Pfam" id="PF03934">
    <property type="entry name" value="T2SSK"/>
    <property type="match status" value="1"/>
</dbReference>
<dbReference type="InterPro" id="IPR005628">
    <property type="entry name" value="GspK"/>
</dbReference>
<comment type="subcellular location">
    <subcellularLocation>
        <location evidence="1">Cell inner membrane</location>
    </subcellularLocation>
</comment>
<dbReference type="OrthoDB" id="5293133at2"/>
<evidence type="ECO:0000259" key="4">
    <source>
        <dbReference type="Pfam" id="PF21687"/>
    </source>
</evidence>
<keyword evidence="1" id="KW-0997">Cell inner membrane</keyword>
<dbReference type="STRING" id="365044.Pnap_0760"/>
<feature type="transmembrane region" description="Helical" evidence="2">
    <location>
        <begin position="31"/>
        <end position="52"/>
    </location>
</feature>
<dbReference type="InterPro" id="IPR010994">
    <property type="entry name" value="RuvA_2-like"/>
</dbReference>
<keyword evidence="1" id="KW-0813">Transport</keyword>